<keyword evidence="2" id="KW-1185">Reference proteome</keyword>
<proteinExistence type="predicted"/>
<gene>
    <name evidence="1" type="ORF">IC230_19510</name>
</gene>
<organism evidence="1 2">
    <name type="scientific">Spirosoma validum</name>
    <dbReference type="NCBI Taxonomy" id="2771355"/>
    <lineage>
        <taxon>Bacteria</taxon>
        <taxon>Pseudomonadati</taxon>
        <taxon>Bacteroidota</taxon>
        <taxon>Cytophagia</taxon>
        <taxon>Cytophagales</taxon>
        <taxon>Cytophagaceae</taxon>
        <taxon>Spirosoma</taxon>
    </lineage>
</organism>
<dbReference type="RefSeq" id="WP_191040719.1">
    <property type="nucleotide sequence ID" value="NZ_JACXAA010000007.1"/>
</dbReference>
<evidence type="ECO:0000313" key="1">
    <source>
        <dbReference type="EMBL" id="MBD2755099.1"/>
    </source>
</evidence>
<sequence>MVKGIIRLSYRKIIDATSQKLWDKYVFDDTYMEFYMQAQSYNQENKYTTFQELLDNVPNADRLHNQTSAAAIGYIRQLNGLIPEVANTSGKLCLPFTQFKFEIIQSHVQNKEAHRIAIIFFSEPLTWLDTIDNTLLITYGDQREVIQEGKAIDTDMIILQPYLSISSFQNGGAA</sequence>
<comment type="caution">
    <text evidence="1">The sequence shown here is derived from an EMBL/GenBank/DDBJ whole genome shotgun (WGS) entry which is preliminary data.</text>
</comment>
<dbReference type="Proteomes" id="UP000653797">
    <property type="component" value="Unassembled WGS sequence"/>
</dbReference>
<accession>A0A927B488</accession>
<dbReference type="EMBL" id="JACXAA010000007">
    <property type="protein sequence ID" value="MBD2755099.1"/>
    <property type="molecule type" value="Genomic_DNA"/>
</dbReference>
<evidence type="ECO:0000313" key="2">
    <source>
        <dbReference type="Proteomes" id="UP000653797"/>
    </source>
</evidence>
<reference evidence="1" key="1">
    <citation type="submission" date="2020-09" db="EMBL/GenBank/DDBJ databases">
        <authorList>
            <person name="Kim M.K."/>
        </authorList>
    </citation>
    <scope>NUCLEOTIDE SEQUENCE</scope>
    <source>
        <strain evidence="1">BT704</strain>
    </source>
</reference>
<dbReference type="AlphaFoldDB" id="A0A927B488"/>
<protein>
    <submittedName>
        <fullName evidence="1">Uncharacterized protein</fullName>
    </submittedName>
</protein>
<name>A0A927B488_9BACT</name>